<proteinExistence type="predicted"/>
<keyword evidence="4" id="KW-1185">Reference proteome</keyword>
<dbReference type="AlphaFoldDB" id="A0A136PN55"/>
<feature type="compositionally biased region" description="Pro residues" evidence="1">
    <location>
        <begin position="21"/>
        <end position="33"/>
    </location>
</feature>
<evidence type="ECO:0000313" key="4">
    <source>
        <dbReference type="Proteomes" id="UP000070620"/>
    </source>
</evidence>
<keyword evidence="2" id="KW-1133">Transmembrane helix</keyword>
<feature type="region of interest" description="Disordered" evidence="1">
    <location>
        <begin position="1"/>
        <end position="39"/>
    </location>
</feature>
<accession>A0A136PN55</accession>
<dbReference type="OrthoDB" id="5195835at2"/>
<feature type="transmembrane region" description="Helical" evidence="2">
    <location>
        <begin position="42"/>
        <end position="65"/>
    </location>
</feature>
<protein>
    <submittedName>
        <fullName evidence="3">Uncharacterized protein</fullName>
    </submittedName>
</protein>
<feature type="compositionally biased region" description="Polar residues" evidence="1">
    <location>
        <begin position="1"/>
        <end position="10"/>
    </location>
</feature>
<comment type="caution">
    <text evidence="3">The sequence shown here is derived from an EMBL/GenBank/DDBJ whole genome shotgun (WGS) entry which is preliminary data.</text>
</comment>
<dbReference type="EMBL" id="LRQV01000094">
    <property type="protein sequence ID" value="KXK59861.1"/>
    <property type="molecule type" value="Genomic_DNA"/>
</dbReference>
<sequence>MQPPAGSQVSRVPAQRTPPDQATPPPLAPQPPPPRRRGGGPVVALVIGMLALLAVGGAATGYLLYDRATAPDRSAPDVVVDNYLRAFLVERNDTKANFFACERDADLAAVRLLREEMKSREANFNVRVAVTWGPLVAAEAGERRSVATTLTVSSSANGESRSSRREDWQFEVVDDTAGWRVCGGRKVG</sequence>
<evidence type="ECO:0000256" key="1">
    <source>
        <dbReference type="SAM" id="MobiDB-lite"/>
    </source>
</evidence>
<name>A0A136PN55_9ACTN</name>
<evidence type="ECO:0000256" key="2">
    <source>
        <dbReference type="SAM" id="Phobius"/>
    </source>
</evidence>
<evidence type="ECO:0000313" key="3">
    <source>
        <dbReference type="EMBL" id="KXK59861.1"/>
    </source>
</evidence>
<organism evidence="3 4">
    <name type="scientific">Micromonospora rosaria</name>
    <dbReference type="NCBI Taxonomy" id="47874"/>
    <lineage>
        <taxon>Bacteria</taxon>
        <taxon>Bacillati</taxon>
        <taxon>Actinomycetota</taxon>
        <taxon>Actinomycetes</taxon>
        <taxon>Micromonosporales</taxon>
        <taxon>Micromonosporaceae</taxon>
        <taxon>Micromonospora</taxon>
    </lineage>
</organism>
<gene>
    <name evidence="3" type="ORF">AWW66_22025</name>
</gene>
<dbReference type="Proteomes" id="UP000070620">
    <property type="component" value="Unassembled WGS sequence"/>
</dbReference>
<reference evidence="3 4" key="1">
    <citation type="submission" date="2016-01" db="EMBL/GenBank/DDBJ databases">
        <title>Whole genome sequence and analysis of Micromonospora rosaria DSM 803, which can produce antibacterial substance rosamicin.</title>
        <authorList>
            <person name="Yang H."/>
            <person name="He X."/>
            <person name="Zhu D."/>
        </authorList>
    </citation>
    <scope>NUCLEOTIDE SEQUENCE [LARGE SCALE GENOMIC DNA]</scope>
    <source>
        <strain evidence="3 4">DSM 803</strain>
    </source>
</reference>
<keyword evidence="2" id="KW-0472">Membrane</keyword>
<keyword evidence="2" id="KW-0812">Transmembrane</keyword>